<name>A0A1I2UNZ2_9BACL</name>
<dbReference type="GO" id="GO:0006564">
    <property type="term" value="P:L-serine biosynthetic process"/>
    <property type="evidence" value="ECO:0007669"/>
    <property type="project" value="UniProtKB-ARBA"/>
</dbReference>
<dbReference type="PANTHER" id="PTHR10996">
    <property type="entry name" value="2-HYDROXYACID DEHYDROGENASE-RELATED"/>
    <property type="match status" value="1"/>
</dbReference>
<proteinExistence type="inferred from homology"/>
<dbReference type="SUPFAM" id="SSF52283">
    <property type="entry name" value="Formate/glycerate dehydrogenase catalytic domain-like"/>
    <property type="match status" value="1"/>
</dbReference>
<dbReference type="GO" id="GO:0005829">
    <property type="term" value="C:cytosol"/>
    <property type="evidence" value="ECO:0007669"/>
    <property type="project" value="TreeGrafter"/>
</dbReference>
<dbReference type="GO" id="GO:0016618">
    <property type="term" value="F:hydroxypyruvate reductase [NAD(P)H] activity"/>
    <property type="evidence" value="ECO:0007669"/>
    <property type="project" value="TreeGrafter"/>
</dbReference>
<dbReference type="InterPro" id="IPR050223">
    <property type="entry name" value="D-isomer_2-hydroxyacid_DH"/>
</dbReference>
<dbReference type="GO" id="GO:0004617">
    <property type="term" value="F:phosphoglycerate dehydrogenase activity"/>
    <property type="evidence" value="ECO:0007669"/>
    <property type="project" value="UniProtKB-ARBA"/>
</dbReference>
<organism evidence="7 8">
    <name type="scientific">Sporolactobacillus nakayamae</name>
    <dbReference type="NCBI Taxonomy" id="269670"/>
    <lineage>
        <taxon>Bacteria</taxon>
        <taxon>Bacillati</taxon>
        <taxon>Bacillota</taxon>
        <taxon>Bacilli</taxon>
        <taxon>Bacillales</taxon>
        <taxon>Sporolactobacillaceae</taxon>
        <taxon>Sporolactobacillus</taxon>
    </lineage>
</organism>
<comment type="similarity">
    <text evidence="1 4">Belongs to the D-isomer specific 2-hydroxyacid dehydrogenase family.</text>
</comment>
<gene>
    <name evidence="7" type="ORF">SAMN02982927_02764</name>
</gene>
<dbReference type="PANTHER" id="PTHR10996:SF283">
    <property type="entry name" value="GLYOXYLATE_HYDROXYPYRUVATE REDUCTASE B"/>
    <property type="match status" value="1"/>
</dbReference>
<dbReference type="InterPro" id="IPR006139">
    <property type="entry name" value="D-isomer_2_OHA_DH_cat_dom"/>
</dbReference>
<evidence type="ECO:0000259" key="6">
    <source>
        <dbReference type="Pfam" id="PF02826"/>
    </source>
</evidence>
<sequence length="319" mass="34186">MGKWKVVATTVTFGKINKEPLERLVANDCEVMTNPFGRPFTKEEFLHFASDADALIVGNDKVTADIIKHCPKLKVIAKHGVGVDGIDAQAAYAQGIAVTYAPGTNAEEVADLAFGFMIMIARGLYQANADTKADHWIKPTGISFYQKTLGIVGLGTIGTATAKRAKGFGMNLLGYDLQENPAAAALGVHYTSLEKVLAESDYISLHLPLNDGTRNLINAEKIALMKDGAVLVNTARSQLVDYEALTAGLKEGKIRGYATDVYDYEPPNHLPLFDLPNVLLTPHLGGTTIESNLRMGNTAVANVLAVLQGSAPPNPVLLR</sequence>
<dbReference type="OrthoDB" id="9805416at2"/>
<keyword evidence="3" id="KW-0520">NAD</keyword>
<dbReference type="Proteomes" id="UP000198752">
    <property type="component" value="Unassembled WGS sequence"/>
</dbReference>
<dbReference type="GO" id="GO:0051287">
    <property type="term" value="F:NAD binding"/>
    <property type="evidence" value="ECO:0007669"/>
    <property type="project" value="InterPro"/>
</dbReference>
<dbReference type="FunFam" id="3.40.50.720:FF:000041">
    <property type="entry name" value="D-3-phosphoglycerate dehydrogenase"/>
    <property type="match status" value="1"/>
</dbReference>
<dbReference type="Pfam" id="PF02826">
    <property type="entry name" value="2-Hacid_dh_C"/>
    <property type="match status" value="1"/>
</dbReference>
<dbReference type="CDD" id="cd12172">
    <property type="entry name" value="PGDH_like_2"/>
    <property type="match status" value="1"/>
</dbReference>
<evidence type="ECO:0000259" key="5">
    <source>
        <dbReference type="Pfam" id="PF00389"/>
    </source>
</evidence>
<dbReference type="SUPFAM" id="SSF51735">
    <property type="entry name" value="NAD(P)-binding Rossmann-fold domains"/>
    <property type="match status" value="1"/>
</dbReference>
<dbReference type="GO" id="GO:0047545">
    <property type="term" value="F:(S)-2-hydroxyglutarate dehydrogenase activity"/>
    <property type="evidence" value="ECO:0007669"/>
    <property type="project" value="UniProtKB-ARBA"/>
</dbReference>
<feature type="domain" description="D-isomer specific 2-hydroxyacid dehydrogenase NAD-binding" evidence="6">
    <location>
        <begin position="115"/>
        <end position="285"/>
    </location>
</feature>
<dbReference type="AlphaFoldDB" id="A0A1I2UNZ2"/>
<keyword evidence="2 4" id="KW-0560">Oxidoreductase</keyword>
<dbReference type="InterPro" id="IPR006140">
    <property type="entry name" value="D-isomer_DH_NAD-bd"/>
</dbReference>
<evidence type="ECO:0000313" key="7">
    <source>
        <dbReference type="EMBL" id="SFG78763.1"/>
    </source>
</evidence>
<dbReference type="Pfam" id="PF00389">
    <property type="entry name" value="2-Hacid_dh"/>
    <property type="match status" value="1"/>
</dbReference>
<dbReference type="Gene3D" id="3.40.50.720">
    <property type="entry name" value="NAD(P)-binding Rossmann-like Domain"/>
    <property type="match status" value="2"/>
</dbReference>
<reference evidence="8" key="1">
    <citation type="submission" date="2016-10" db="EMBL/GenBank/DDBJ databases">
        <authorList>
            <person name="Varghese N."/>
            <person name="Submissions S."/>
        </authorList>
    </citation>
    <scope>NUCLEOTIDE SEQUENCE [LARGE SCALE GENOMIC DNA]</scope>
    <source>
        <strain evidence="8">ATCC 700379</strain>
    </source>
</reference>
<dbReference type="EMBL" id="FOOY01000022">
    <property type="protein sequence ID" value="SFG78763.1"/>
    <property type="molecule type" value="Genomic_DNA"/>
</dbReference>
<evidence type="ECO:0000313" key="8">
    <source>
        <dbReference type="Proteomes" id="UP000198752"/>
    </source>
</evidence>
<evidence type="ECO:0000256" key="1">
    <source>
        <dbReference type="ARBA" id="ARBA00005854"/>
    </source>
</evidence>
<evidence type="ECO:0000256" key="2">
    <source>
        <dbReference type="ARBA" id="ARBA00023002"/>
    </source>
</evidence>
<dbReference type="GO" id="GO:0030267">
    <property type="term" value="F:glyoxylate reductase (NADPH) activity"/>
    <property type="evidence" value="ECO:0007669"/>
    <property type="project" value="TreeGrafter"/>
</dbReference>
<dbReference type="RefSeq" id="WP_093673933.1">
    <property type="nucleotide sequence ID" value="NZ_FOOY01000022.1"/>
</dbReference>
<feature type="domain" description="D-isomer specific 2-hydroxyacid dehydrogenase catalytic" evidence="5">
    <location>
        <begin position="15"/>
        <end position="316"/>
    </location>
</feature>
<dbReference type="InterPro" id="IPR036291">
    <property type="entry name" value="NAD(P)-bd_dom_sf"/>
</dbReference>
<keyword evidence="8" id="KW-1185">Reference proteome</keyword>
<dbReference type="STRING" id="269670.SAMN02982927_02764"/>
<evidence type="ECO:0000256" key="4">
    <source>
        <dbReference type="RuleBase" id="RU003719"/>
    </source>
</evidence>
<protein>
    <submittedName>
        <fullName evidence="7">D-3-phosphoglycerate dehydrogenase</fullName>
    </submittedName>
</protein>
<evidence type="ECO:0000256" key="3">
    <source>
        <dbReference type="ARBA" id="ARBA00023027"/>
    </source>
</evidence>
<accession>A0A1I2UNZ2</accession>